<organism evidence="2 3">
    <name type="scientific">Luteolibacter flavescens</name>
    <dbReference type="NCBI Taxonomy" id="1859460"/>
    <lineage>
        <taxon>Bacteria</taxon>
        <taxon>Pseudomonadati</taxon>
        <taxon>Verrucomicrobiota</taxon>
        <taxon>Verrucomicrobiia</taxon>
        <taxon>Verrucomicrobiales</taxon>
        <taxon>Verrucomicrobiaceae</taxon>
        <taxon>Luteolibacter</taxon>
    </lineage>
</organism>
<evidence type="ECO:0000256" key="1">
    <source>
        <dbReference type="SAM" id="MobiDB-lite"/>
    </source>
</evidence>
<proteinExistence type="predicted"/>
<feature type="compositionally biased region" description="Basic and acidic residues" evidence="1">
    <location>
        <begin position="195"/>
        <end position="210"/>
    </location>
</feature>
<feature type="region of interest" description="Disordered" evidence="1">
    <location>
        <begin position="167"/>
        <end position="223"/>
    </location>
</feature>
<accession>A0ABT3FPK2</accession>
<evidence type="ECO:0000313" key="3">
    <source>
        <dbReference type="Proteomes" id="UP001207930"/>
    </source>
</evidence>
<feature type="compositionally biased region" description="Low complexity" evidence="1">
    <location>
        <begin position="179"/>
        <end position="194"/>
    </location>
</feature>
<sequence length="223" mass="23869">MNLPQIVTAADLIRFAAPNETHAVRLVIRQINNPGIYTLRGLSRRYLATRDNEIGAHVIDVPVSVWMAGVPKGVYAKNTSIAQDVLGTRNALKTPLMILVVPWKHAQPPAQTSGTPSSLETFKRLAELTGAPEIIMSAISLLSSGASTDEIEATLKGQIAAIEGELSNQPATTQRGPEADAASKPAAKAAMSNAERQKQYRDRKKLEKAKAAKPASKKAKSKA</sequence>
<dbReference type="EMBL" id="JAPDDS010000006">
    <property type="protein sequence ID" value="MCW1885507.1"/>
    <property type="molecule type" value="Genomic_DNA"/>
</dbReference>
<dbReference type="Proteomes" id="UP001207930">
    <property type="component" value="Unassembled WGS sequence"/>
</dbReference>
<gene>
    <name evidence="2" type="ORF">OKA04_12275</name>
</gene>
<protein>
    <submittedName>
        <fullName evidence="2">Uncharacterized protein</fullName>
    </submittedName>
</protein>
<name>A0ABT3FPK2_9BACT</name>
<evidence type="ECO:0000313" key="2">
    <source>
        <dbReference type="EMBL" id="MCW1885507.1"/>
    </source>
</evidence>
<reference evidence="2 3" key="1">
    <citation type="submission" date="2022-10" db="EMBL/GenBank/DDBJ databases">
        <title>Luteolibacter flavescens strain MCCC 1K03193, whole genome shotgun sequencing project.</title>
        <authorList>
            <person name="Zhao G."/>
            <person name="Shen L."/>
        </authorList>
    </citation>
    <scope>NUCLEOTIDE SEQUENCE [LARGE SCALE GENOMIC DNA]</scope>
    <source>
        <strain evidence="2 3">MCCC 1K03193</strain>
    </source>
</reference>
<comment type="caution">
    <text evidence="2">The sequence shown here is derived from an EMBL/GenBank/DDBJ whole genome shotgun (WGS) entry which is preliminary data.</text>
</comment>
<keyword evidence="3" id="KW-1185">Reference proteome</keyword>
<dbReference type="RefSeq" id="WP_264501464.1">
    <property type="nucleotide sequence ID" value="NZ_JAPDDS010000006.1"/>
</dbReference>